<comment type="caution">
    <text evidence="1">The sequence shown here is derived from an EMBL/GenBank/DDBJ whole genome shotgun (WGS) entry which is preliminary data.</text>
</comment>
<dbReference type="Proteomes" id="UP001364695">
    <property type="component" value="Unassembled WGS sequence"/>
</dbReference>
<gene>
    <name evidence="1" type="ORF">RV045_00915</name>
</gene>
<organism evidence="1 2">
    <name type="scientific">Amphibiibacter pelophylacis</name>
    <dbReference type="NCBI Taxonomy" id="1799477"/>
    <lineage>
        <taxon>Bacteria</taxon>
        <taxon>Pseudomonadati</taxon>
        <taxon>Pseudomonadota</taxon>
        <taxon>Betaproteobacteria</taxon>
        <taxon>Burkholderiales</taxon>
        <taxon>Sphaerotilaceae</taxon>
        <taxon>Amphibiibacter</taxon>
    </lineage>
</organism>
<name>A0ACC6NYT3_9BURK</name>
<protein>
    <submittedName>
        <fullName evidence="1">SDR family NAD(P)-dependent oxidoreductase</fullName>
    </submittedName>
</protein>
<evidence type="ECO:0000313" key="2">
    <source>
        <dbReference type="Proteomes" id="UP001364695"/>
    </source>
</evidence>
<keyword evidence="2" id="KW-1185">Reference proteome</keyword>
<reference evidence="1" key="1">
    <citation type="submission" date="2023-10" db="EMBL/GenBank/DDBJ databases">
        <title>Amphibacter perezi, gen. nov., sp. nov. a novel taxa of the family Comamonadaceae, class Betaproteobacteria isolated from the skin microbiota of Pelophylax perezi from different populations.</title>
        <authorList>
            <person name="Costa S."/>
            <person name="Proenca D.N."/>
            <person name="Lopes I."/>
            <person name="Morais P.V."/>
        </authorList>
    </citation>
    <scope>NUCLEOTIDE SEQUENCE</scope>
    <source>
        <strain evidence="1">SL12-8</strain>
    </source>
</reference>
<sequence>MKTVPETATRWVILTGASRGLGLAMAQQLLAPQAPPTRLLTLSRHPNLSLAAGAPHTLTQWASDLSDPAQLDSAAQRLALWLDVAQAAPQQLVLINNAARLASVVPLEHCPPEDLAQTLTVGLHAPMRLTAVVLAQAARWREATGSAGQAVDMRVLNISSGLGRRPMAAQSPYCAVKAGLDLFSRCVALEQAALPHPGQGARIVALAPGVVDTAMQGELRGSDPAHFPDRERFVQLQKQSQLDSPEACAGRILRFLDSPGFGEKVIADIREDGV</sequence>
<accession>A0ACC6NYT3</accession>
<proteinExistence type="predicted"/>
<evidence type="ECO:0000313" key="1">
    <source>
        <dbReference type="EMBL" id="MEJ7136992.1"/>
    </source>
</evidence>
<dbReference type="EMBL" id="JAWDIE010000001">
    <property type="protein sequence ID" value="MEJ7136992.1"/>
    <property type="molecule type" value="Genomic_DNA"/>
</dbReference>